<protein>
    <submittedName>
        <fullName evidence="2">Uncharacterized protein</fullName>
    </submittedName>
</protein>
<dbReference type="EMBL" id="BGZK01000007">
    <property type="protein sequence ID" value="GBP00922.1"/>
    <property type="molecule type" value="Genomic_DNA"/>
</dbReference>
<name>A0A4C1SFM6_EUMVA</name>
<evidence type="ECO:0000313" key="3">
    <source>
        <dbReference type="Proteomes" id="UP000299102"/>
    </source>
</evidence>
<gene>
    <name evidence="2" type="ORF">EVAR_2243_1</name>
</gene>
<comment type="caution">
    <text evidence="2">The sequence shown here is derived from an EMBL/GenBank/DDBJ whole genome shotgun (WGS) entry which is preliminary data.</text>
</comment>
<organism evidence="2 3">
    <name type="scientific">Eumeta variegata</name>
    <name type="common">Bagworm moth</name>
    <name type="synonym">Eumeta japonica</name>
    <dbReference type="NCBI Taxonomy" id="151549"/>
    <lineage>
        <taxon>Eukaryota</taxon>
        <taxon>Metazoa</taxon>
        <taxon>Ecdysozoa</taxon>
        <taxon>Arthropoda</taxon>
        <taxon>Hexapoda</taxon>
        <taxon>Insecta</taxon>
        <taxon>Pterygota</taxon>
        <taxon>Neoptera</taxon>
        <taxon>Endopterygota</taxon>
        <taxon>Lepidoptera</taxon>
        <taxon>Glossata</taxon>
        <taxon>Ditrysia</taxon>
        <taxon>Tineoidea</taxon>
        <taxon>Psychidae</taxon>
        <taxon>Oiketicinae</taxon>
        <taxon>Eumeta</taxon>
    </lineage>
</organism>
<dbReference type="AlphaFoldDB" id="A0A4C1SFM6"/>
<reference evidence="2 3" key="1">
    <citation type="journal article" date="2019" name="Commun. Biol.">
        <title>The bagworm genome reveals a unique fibroin gene that provides high tensile strength.</title>
        <authorList>
            <person name="Kono N."/>
            <person name="Nakamura H."/>
            <person name="Ohtoshi R."/>
            <person name="Tomita M."/>
            <person name="Numata K."/>
            <person name="Arakawa K."/>
        </authorList>
    </citation>
    <scope>NUCLEOTIDE SEQUENCE [LARGE SCALE GENOMIC DNA]</scope>
</reference>
<sequence>MDPIHDVKTFNPTTLHEANNVIRFLQTSHKEEVSKWKDAYQKQVENLKRLEATRKRELEFLTAELRKYEINLTSQTESITKKLAEKDEWIRKQAEIIEDLNVKLTSQSTESLIPEIRILGANSNSDSGIALENDDKESSTQIIAHPKSEMKNFKKCSTRFADSINFLKRVDFSSRKHKVVSEAYFKPDVVLESKRDKLAVPVLYKNPSNRRTSRALEVERPNSAEPILRECSSEVFLSKPKTLNDSMANHFTDDSEDSEDIFDRVMTRSSVRRSVKANPKYKKINRAKSKLLEQIKLNILD</sequence>
<proteinExistence type="predicted"/>
<accession>A0A4C1SFM6</accession>
<dbReference type="OrthoDB" id="7454945at2759"/>
<feature type="coiled-coil region" evidence="1">
    <location>
        <begin position="33"/>
        <end position="78"/>
    </location>
</feature>
<evidence type="ECO:0000256" key="1">
    <source>
        <dbReference type="SAM" id="Coils"/>
    </source>
</evidence>
<dbReference type="Proteomes" id="UP000299102">
    <property type="component" value="Unassembled WGS sequence"/>
</dbReference>
<keyword evidence="3" id="KW-1185">Reference proteome</keyword>
<evidence type="ECO:0000313" key="2">
    <source>
        <dbReference type="EMBL" id="GBP00922.1"/>
    </source>
</evidence>
<keyword evidence="1" id="KW-0175">Coiled coil</keyword>